<dbReference type="Pfam" id="PF00759">
    <property type="entry name" value="Glyco_hydro_9"/>
    <property type="match status" value="1"/>
</dbReference>
<dbReference type="InterPro" id="IPR014756">
    <property type="entry name" value="Ig_E-set"/>
</dbReference>
<evidence type="ECO:0000313" key="10">
    <source>
        <dbReference type="Proteomes" id="UP000598996"/>
    </source>
</evidence>
<evidence type="ECO:0000259" key="7">
    <source>
        <dbReference type="Pfam" id="PF00759"/>
    </source>
</evidence>
<gene>
    <name evidence="9" type="ORF">JKJ07_30530</name>
</gene>
<dbReference type="InterPro" id="IPR012341">
    <property type="entry name" value="6hp_glycosidase-like_sf"/>
</dbReference>
<feature type="signal peptide" evidence="6">
    <location>
        <begin position="1"/>
        <end position="19"/>
    </location>
</feature>
<evidence type="ECO:0000313" key="9">
    <source>
        <dbReference type="EMBL" id="MBL7258657.1"/>
    </source>
</evidence>
<dbReference type="Gene3D" id="1.50.10.10">
    <property type="match status" value="1"/>
</dbReference>
<evidence type="ECO:0000259" key="8">
    <source>
        <dbReference type="Pfam" id="PF02927"/>
    </source>
</evidence>
<keyword evidence="3" id="KW-0119">Carbohydrate metabolism</keyword>
<comment type="caution">
    <text evidence="9">The sequence shown here is derived from an EMBL/GenBank/DDBJ whole genome shotgun (WGS) entry which is preliminary data.</text>
</comment>
<dbReference type="Pfam" id="PF02927">
    <property type="entry name" value="CelD_N"/>
    <property type="match status" value="1"/>
</dbReference>
<feature type="domain" description="Cellulase Ig-like" evidence="8">
    <location>
        <begin position="27"/>
        <end position="109"/>
    </location>
</feature>
<accession>A0ABS1VW19</accession>
<dbReference type="SUPFAM" id="SSF48208">
    <property type="entry name" value="Six-hairpin glycosidases"/>
    <property type="match status" value="1"/>
</dbReference>
<keyword evidence="5" id="KW-0624">Polysaccharide degradation</keyword>
<dbReference type="InterPro" id="IPR001701">
    <property type="entry name" value="Glyco_hydro_9"/>
</dbReference>
<keyword evidence="2 9" id="KW-0378">Hydrolase</keyword>
<dbReference type="InterPro" id="IPR013783">
    <property type="entry name" value="Ig-like_fold"/>
</dbReference>
<dbReference type="InterPro" id="IPR004197">
    <property type="entry name" value="Cellulase_Ig-like"/>
</dbReference>
<dbReference type="PROSITE" id="PS51257">
    <property type="entry name" value="PROKAR_LIPOPROTEIN"/>
    <property type="match status" value="1"/>
</dbReference>
<dbReference type="CDD" id="cd02850">
    <property type="entry name" value="E_set_Cellulase_N"/>
    <property type="match status" value="1"/>
</dbReference>
<comment type="similarity">
    <text evidence="1">Belongs to the glycosyl hydrolase 9 (cellulase E) family.</text>
</comment>
<evidence type="ECO:0000256" key="5">
    <source>
        <dbReference type="ARBA" id="ARBA00023326"/>
    </source>
</evidence>
<dbReference type="PANTHER" id="PTHR22298">
    <property type="entry name" value="ENDO-1,4-BETA-GLUCANASE"/>
    <property type="match status" value="1"/>
</dbReference>
<proteinExistence type="inferred from homology"/>
<dbReference type="Gene3D" id="2.60.40.10">
    <property type="entry name" value="Immunoglobulins"/>
    <property type="match status" value="1"/>
</dbReference>
<protein>
    <submittedName>
        <fullName evidence="9">Glycoside hydrolase family 9 protein</fullName>
    </submittedName>
</protein>
<evidence type="ECO:0000256" key="6">
    <source>
        <dbReference type="SAM" id="SignalP"/>
    </source>
</evidence>
<keyword evidence="6" id="KW-0732">Signal</keyword>
<dbReference type="RefSeq" id="WP_202995322.1">
    <property type="nucleotide sequence ID" value="NZ_JAENHO010000009.1"/>
</dbReference>
<keyword evidence="10" id="KW-1185">Reference proteome</keyword>
<feature type="chain" id="PRO_5046975777" evidence="6">
    <location>
        <begin position="20"/>
        <end position="585"/>
    </location>
</feature>
<dbReference type="GO" id="GO:0016787">
    <property type="term" value="F:hydrolase activity"/>
    <property type="evidence" value="ECO:0007669"/>
    <property type="project" value="UniProtKB-KW"/>
</dbReference>
<feature type="domain" description="Glycoside hydrolase family 9" evidence="7">
    <location>
        <begin position="123"/>
        <end position="573"/>
    </location>
</feature>
<reference evidence="9 10" key="1">
    <citation type="submission" date="2021-01" db="EMBL/GenBank/DDBJ databases">
        <title>Actinoplanes sp. nov. LDG1-01 isolated from lichen.</title>
        <authorList>
            <person name="Saeng-In P."/>
            <person name="Phongsopitanun W."/>
            <person name="Kanchanasin P."/>
            <person name="Yuki M."/>
            <person name="Kudo T."/>
            <person name="Ohkuma M."/>
            <person name="Tanasupawat S."/>
        </authorList>
    </citation>
    <scope>NUCLEOTIDE SEQUENCE [LARGE SCALE GENOMIC DNA]</scope>
    <source>
        <strain evidence="9 10">LDG1-01</strain>
    </source>
</reference>
<organism evidence="9 10">
    <name type="scientific">Paractinoplanes lichenicola</name>
    <dbReference type="NCBI Taxonomy" id="2802976"/>
    <lineage>
        <taxon>Bacteria</taxon>
        <taxon>Bacillati</taxon>
        <taxon>Actinomycetota</taxon>
        <taxon>Actinomycetes</taxon>
        <taxon>Micromonosporales</taxon>
        <taxon>Micromonosporaceae</taxon>
        <taxon>Paractinoplanes</taxon>
    </lineage>
</organism>
<sequence>MRSPVLVALGILLLVLSSACDRPSAPGGVIRVDQVGYAPGEAKIAYLLWPGDAADVRVTVVDAYGKQVLTPRVGAGRGAWNARFADVRPIDLSGLRTPGVYRVRASGVSSPPFRISDAASLFGPAARDALSYFENHRDGANQASTPWARPPAHLSDRSAFVYDRVLTRVGGPVDVEGGWYDAGDFLKFTHTTAYALSAMLLAERDGLLGAAPEIDHGLTWLGKMWDSSDEVLYTQVGIGSGTGGFLGDHDTWRLPETDDQLEVQPGDRRYYQRYRPVFRAAAPGDPISPNLAGRVAAAFALAAQVRPDRAQDHLDAAARIYSLARTTEVGELVTAEPRSFYPEDRWTDDLAFGATELALAGRALGDPRTQQWTADATKWTRSNAGGSGPLSVYDVSALADAELIRLTGPAPWLLADLRQRLDTGVRAAAANPLGAAAGDGGYDYAARQLGYVATALLYGRASGDSRYAAFATAQRGVVLGANGWGTSLVVGVGTTYPRCPHDQIATLSGEGLPMAGAVVNGPNRADRVRSLQSAGPSLCRNDAFAAFDRPDTHFTDDSRISANTEPAIDFSATGLLAFALTSRQP</sequence>
<evidence type="ECO:0000256" key="2">
    <source>
        <dbReference type="ARBA" id="ARBA00022801"/>
    </source>
</evidence>
<name>A0ABS1VW19_9ACTN</name>
<dbReference type="Proteomes" id="UP000598996">
    <property type="component" value="Unassembled WGS sequence"/>
</dbReference>
<evidence type="ECO:0000256" key="4">
    <source>
        <dbReference type="ARBA" id="ARBA00023295"/>
    </source>
</evidence>
<dbReference type="InterPro" id="IPR008928">
    <property type="entry name" value="6-hairpin_glycosidase_sf"/>
</dbReference>
<dbReference type="EMBL" id="JAENHO010000009">
    <property type="protein sequence ID" value="MBL7258657.1"/>
    <property type="molecule type" value="Genomic_DNA"/>
</dbReference>
<keyword evidence="4" id="KW-0326">Glycosidase</keyword>
<evidence type="ECO:0000256" key="3">
    <source>
        <dbReference type="ARBA" id="ARBA00023277"/>
    </source>
</evidence>
<evidence type="ECO:0000256" key="1">
    <source>
        <dbReference type="ARBA" id="ARBA00007072"/>
    </source>
</evidence>
<dbReference type="SUPFAM" id="SSF81296">
    <property type="entry name" value="E set domains"/>
    <property type="match status" value="1"/>
</dbReference>